<dbReference type="AlphaFoldDB" id="A0A371X265"/>
<proteinExistence type="predicted"/>
<dbReference type="SUPFAM" id="SSF53067">
    <property type="entry name" value="Actin-like ATPase domain"/>
    <property type="match status" value="1"/>
</dbReference>
<dbReference type="Pfam" id="PF13412">
    <property type="entry name" value="HTH_24"/>
    <property type="match status" value="1"/>
</dbReference>
<dbReference type="EMBL" id="QURL01000005">
    <property type="protein sequence ID" value="RFC63134.1"/>
    <property type="molecule type" value="Genomic_DNA"/>
</dbReference>
<feature type="region of interest" description="Disordered" evidence="1">
    <location>
        <begin position="1"/>
        <end position="23"/>
    </location>
</feature>
<gene>
    <name evidence="2" type="ORF">DYI37_14505</name>
</gene>
<comment type="caution">
    <text evidence="2">The sequence shown here is derived from an EMBL/GenBank/DDBJ whole genome shotgun (WGS) entry which is preliminary data.</text>
</comment>
<dbReference type="InterPro" id="IPR036388">
    <property type="entry name" value="WH-like_DNA-bd_sf"/>
</dbReference>
<evidence type="ECO:0000256" key="1">
    <source>
        <dbReference type="SAM" id="MobiDB-lite"/>
    </source>
</evidence>
<dbReference type="Gene3D" id="1.10.10.10">
    <property type="entry name" value="Winged helix-like DNA-binding domain superfamily/Winged helix DNA-binding domain"/>
    <property type="match status" value="1"/>
</dbReference>
<dbReference type="Gene3D" id="3.30.420.40">
    <property type="match status" value="2"/>
</dbReference>
<accession>A0A371X265</accession>
<dbReference type="SUPFAM" id="SSF46785">
    <property type="entry name" value="Winged helix' DNA-binding domain"/>
    <property type="match status" value="1"/>
</dbReference>
<dbReference type="GO" id="GO:0009384">
    <property type="term" value="F:N-acylmannosamine kinase activity"/>
    <property type="evidence" value="ECO:0007669"/>
    <property type="project" value="TreeGrafter"/>
</dbReference>
<dbReference type="RefSeq" id="WP_116683951.1">
    <property type="nucleotide sequence ID" value="NZ_QURL01000005.1"/>
</dbReference>
<reference evidence="2 3" key="1">
    <citation type="submission" date="2018-08" db="EMBL/GenBank/DDBJ databases">
        <title>Fulvimarina sp. 85, whole genome shotgun sequence.</title>
        <authorList>
            <person name="Tuo L."/>
        </authorList>
    </citation>
    <scope>NUCLEOTIDE SEQUENCE [LARGE SCALE GENOMIC DNA]</scope>
    <source>
        <strain evidence="2 3">85</strain>
    </source>
</reference>
<name>A0A371X265_9HYPH</name>
<dbReference type="OrthoDB" id="49685at2"/>
<evidence type="ECO:0000313" key="3">
    <source>
        <dbReference type="Proteomes" id="UP000264310"/>
    </source>
</evidence>
<dbReference type="PANTHER" id="PTHR18964">
    <property type="entry name" value="ROK (REPRESSOR, ORF, KINASE) FAMILY"/>
    <property type="match status" value="1"/>
</dbReference>
<protein>
    <submittedName>
        <fullName evidence="2">ROK family transcriptional regulator</fullName>
    </submittedName>
</protein>
<dbReference type="Proteomes" id="UP000264310">
    <property type="component" value="Unassembled WGS sequence"/>
</dbReference>
<dbReference type="InterPro" id="IPR036390">
    <property type="entry name" value="WH_DNA-bd_sf"/>
</dbReference>
<dbReference type="GO" id="GO:0019262">
    <property type="term" value="P:N-acetylneuraminate catabolic process"/>
    <property type="evidence" value="ECO:0007669"/>
    <property type="project" value="TreeGrafter"/>
</dbReference>
<organism evidence="2 3">
    <name type="scientific">Fulvimarina endophytica</name>
    <dbReference type="NCBI Taxonomy" id="2293836"/>
    <lineage>
        <taxon>Bacteria</taxon>
        <taxon>Pseudomonadati</taxon>
        <taxon>Pseudomonadota</taxon>
        <taxon>Alphaproteobacteria</taxon>
        <taxon>Hyphomicrobiales</taxon>
        <taxon>Aurantimonadaceae</taxon>
        <taxon>Fulvimarina</taxon>
    </lineage>
</organism>
<dbReference type="PANTHER" id="PTHR18964:SF169">
    <property type="entry name" value="N-ACETYLMANNOSAMINE KINASE"/>
    <property type="match status" value="1"/>
</dbReference>
<evidence type="ECO:0000313" key="2">
    <source>
        <dbReference type="EMBL" id="RFC63134.1"/>
    </source>
</evidence>
<dbReference type="InterPro" id="IPR043129">
    <property type="entry name" value="ATPase_NBD"/>
</dbReference>
<dbReference type="InterPro" id="IPR000600">
    <property type="entry name" value="ROK"/>
</dbReference>
<dbReference type="Pfam" id="PF00480">
    <property type="entry name" value="ROK"/>
    <property type="match status" value="1"/>
</dbReference>
<sequence>MSETSLNEVAVDGRSRGSNQSGLRAHNERAVLSLIRRHGELAKADIARRTGLSAQTASVIMRSLENESLVIRDQPRRGRVGQPSVPMRLNPDGVLSFGLKIGRRSSELVVMDFVGQIRSNRTIRYTYPRVSDIVAFVERGHKELTAEIAPVLRDRVIGLGVALPFDIWSWAEEIGAPPADVAPWRDFDAEAELSAITGLPVYAANDATAACAAENVFGGSDCANFVYFFIAAFAGGGLVINGDLVQGRLGNAGALGSLPIPRKDGGSGQLIEFASLNRLETAITESDGDPDLILDTEGDWSELSGTLDNWLNEASRGLAYAVLSACSVYDFEDAIIDGAMPRPILDRLVRQTRREYETLNRKGISPVRFRSGNVGVNARSLGAASLPLFARFLLDQRITSGEAG</sequence>
<keyword evidence="3" id="KW-1185">Reference proteome</keyword>